<evidence type="ECO:0000256" key="5">
    <source>
        <dbReference type="ARBA" id="ARBA00022801"/>
    </source>
</evidence>
<dbReference type="PROSITE" id="PS51192">
    <property type="entry name" value="HELICASE_ATP_BIND_1"/>
    <property type="match status" value="1"/>
</dbReference>
<dbReference type="InterPro" id="IPR000185">
    <property type="entry name" value="SecA"/>
</dbReference>
<evidence type="ECO:0000256" key="10">
    <source>
        <dbReference type="ARBA" id="ARBA00023136"/>
    </source>
</evidence>
<dbReference type="PRINTS" id="PR00906">
    <property type="entry name" value="SECA"/>
</dbReference>
<keyword evidence="4" id="KW-0547">Nucleotide-binding</keyword>
<sequence length="947" mass="102519">MTQMRAAIVLLAGATAFRGPIMRRRPLVAPRQAAAIFEQKKGGAALSPEAKDILKKGEAHLKRVNDLEATYDAKSDAELRGEATALREALQQLEKDEDAPADVQARAFALAREAAWRVLQLRAYDVQILGGHAMSTGALAEMATGEGKTLAAVAPTLLGALRGKGALVVTANDYLARRDADSVGLVFRFLGLSVGLVEATMTPASEERREAYACDVTYVSNAEIGFDYLRDQLALDETDLVLPRRSGEIEDLFWWCLVDEADSILIDEARTPLIISETTEAPAAKYEVARDLAEGVLSEGLHYDVDRKGRAVTLNENGYAEAEGALGRPLFDAKDPWAPFLLSALRAKELLEKDRDYLIDEAQQVKLVDAFSGRVLEGRRYADGLQQAVEAKERLPCSNQTRPSAQVTFQSLFRTVPTRLAGMTGTAASDAKELNDVYSLVVVPIPTALPVARKDYDDAVYQTIDAKNRAAAAEVARQHKEGRPVLVGTTSVEASDAFVERLRNDYGLDCEVLSARPDVAKREGAVVAQAGRLGAVTVATNMAGRGTDIKLGGSASDVARLYVEERLRGGDGADLLGVRGREESLLEISSATHDLVEAASKAAVDLLGDDLDEGVADLVALAADGRAVSKAPAVLAARKAVDAVASDVNQVLKEEKQKVEALGGLYVVGTERHESVRVDDQLRGRSGRQGDAGASRFFVSVKDPMFVNFGGERIADMMKTFRVGDDLPVEAKTVTDALSKIQRKVEDFNAEQRTNVLKFDDVQDGQRRALYATRRRLLLADGDEASQTFTRWVADAIIATARSVDRDVKSGDDPDAMLSARLGQFFGKAPALDAGARTALKNSDATALAEAPAVAALAGDILERVGVARPMRPAAESFTKVALLRLDALWAEHLLNMNYLKENVQLRTLQQTDPFQEYQREGYDLFQALQTRVRADAVYSMVSMARG</sequence>
<organism evidence="14 15">
    <name type="scientific">Pelagomonas calceolata</name>
    <dbReference type="NCBI Taxonomy" id="35677"/>
    <lineage>
        <taxon>Eukaryota</taxon>
        <taxon>Sar</taxon>
        <taxon>Stramenopiles</taxon>
        <taxon>Ochrophyta</taxon>
        <taxon>Pelagophyceae</taxon>
        <taxon>Pelagomonadales</taxon>
        <taxon>Pelagomonadaceae</taxon>
        <taxon>Pelagomonas</taxon>
    </lineage>
</organism>
<dbReference type="GO" id="GO:0017038">
    <property type="term" value="P:protein import"/>
    <property type="evidence" value="ECO:0007669"/>
    <property type="project" value="InterPro"/>
</dbReference>
<keyword evidence="6" id="KW-0067">ATP-binding</keyword>
<gene>
    <name evidence="14" type="ORF">PECAL_4P19770</name>
</gene>
<dbReference type="Pfam" id="PF21090">
    <property type="entry name" value="P-loop_SecA"/>
    <property type="match status" value="1"/>
</dbReference>
<comment type="similarity">
    <text evidence="2">Belongs to the SecA family.</text>
</comment>
<keyword evidence="10" id="KW-0472">Membrane</keyword>
<dbReference type="OrthoDB" id="27934at2759"/>
<dbReference type="InterPro" id="IPR036266">
    <property type="entry name" value="SecA_Wing/Scaffold_sf"/>
</dbReference>
<evidence type="ECO:0000259" key="13">
    <source>
        <dbReference type="PROSITE" id="PS51196"/>
    </source>
</evidence>
<proteinExistence type="inferred from homology"/>
<evidence type="ECO:0000313" key="15">
    <source>
        <dbReference type="Proteomes" id="UP000789595"/>
    </source>
</evidence>
<evidence type="ECO:0000256" key="2">
    <source>
        <dbReference type="ARBA" id="ARBA00007650"/>
    </source>
</evidence>
<dbReference type="InterPro" id="IPR036670">
    <property type="entry name" value="SecA_X-link_sf"/>
</dbReference>
<dbReference type="InterPro" id="IPR014013">
    <property type="entry name" value="Helic_SF1/SF2_ATP-bd_DinG/Rad3"/>
</dbReference>
<evidence type="ECO:0000256" key="9">
    <source>
        <dbReference type="ARBA" id="ARBA00023010"/>
    </source>
</evidence>
<dbReference type="InterPro" id="IPR027417">
    <property type="entry name" value="P-loop_NTPase"/>
</dbReference>
<evidence type="ECO:0000256" key="1">
    <source>
        <dbReference type="ARBA" id="ARBA00004170"/>
    </source>
</evidence>
<evidence type="ECO:0000256" key="4">
    <source>
        <dbReference type="ARBA" id="ARBA00022741"/>
    </source>
</evidence>
<evidence type="ECO:0000313" key="14">
    <source>
        <dbReference type="EMBL" id="CAH0374678.1"/>
    </source>
</evidence>
<feature type="domain" description="SecA family profile" evidence="13">
    <location>
        <begin position="39"/>
        <end position="730"/>
    </location>
</feature>
<evidence type="ECO:0000256" key="8">
    <source>
        <dbReference type="ARBA" id="ARBA00022967"/>
    </source>
</evidence>
<evidence type="ECO:0000256" key="6">
    <source>
        <dbReference type="ARBA" id="ARBA00022840"/>
    </source>
</evidence>
<evidence type="ECO:0008006" key="16">
    <source>
        <dbReference type="Google" id="ProtNLM"/>
    </source>
</evidence>
<dbReference type="InterPro" id="IPR011115">
    <property type="entry name" value="SecA_DEAD"/>
</dbReference>
<name>A0A8J2SLL5_9STRA</name>
<feature type="domain" description="Helicase ATP-binding" evidence="11">
    <location>
        <begin position="129"/>
        <end position="278"/>
    </location>
</feature>
<dbReference type="PANTHER" id="PTHR30612:SF0">
    <property type="entry name" value="CHLOROPLAST PROTEIN-TRANSPORTING ATPASE"/>
    <property type="match status" value="1"/>
</dbReference>
<dbReference type="PROSITE" id="PS01312">
    <property type="entry name" value="SECA"/>
    <property type="match status" value="1"/>
</dbReference>
<dbReference type="SMART" id="SM00957">
    <property type="entry name" value="SecA_DEAD"/>
    <property type="match status" value="1"/>
</dbReference>
<dbReference type="Gene3D" id="3.90.1440.10">
    <property type="entry name" value="SecA, preprotein cross-linking domain"/>
    <property type="match status" value="1"/>
</dbReference>
<dbReference type="GO" id="GO:0005524">
    <property type="term" value="F:ATP binding"/>
    <property type="evidence" value="ECO:0007669"/>
    <property type="project" value="UniProtKB-KW"/>
</dbReference>
<dbReference type="InterPro" id="IPR014001">
    <property type="entry name" value="Helicase_ATP-bd"/>
</dbReference>
<dbReference type="GO" id="GO:0016020">
    <property type="term" value="C:membrane"/>
    <property type="evidence" value="ECO:0007669"/>
    <property type="project" value="UniProtKB-SubCell"/>
</dbReference>
<accession>A0A8J2SLL5</accession>
<dbReference type="SUPFAM" id="SSF52540">
    <property type="entry name" value="P-loop containing nucleoside triphosphate hydrolases"/>
    <property type="match status" value="2"/>
</dbReference>
<evidence type="ECO:0000256" key="7">
    <source>
        <dbReference type="ARBA" id="ARBA00022927"/>
    </source>
</evidence>
<protein>
    <recommendedName>
        <fullName evidence="16">Protein translocase subunit SecA</fullName>
    </recommendedName>
</protein>
<feature type="domain" description="Helicase ATP-binding" evidence="12">
    <location>
        <begin position="89"/>
        <end position="405"/>
    </location>
</feature>
<comment type="caution">
    <text evidence="14">The sequence shown here is derived from an EMBL/GenBank/DDBJ whole genome shotgun (WGS) entry which is preliminary data.</text>
</comment>
<dbReference type="PROSITE" id="PS51196">
    <property type="entry name" value="SECA_MOTOR_DEAD"/>
    <property type="match status" value="1"/>
</dbReference>
<dbReference type="CDD" id="cd17928">
    <property type="entry name" value="DEXDc_SecA"/>
    <property type="match status" value="1"/>
</dbReference>
<evidence type="ECO:0000259" key="11">
    <source>
        <dbReference type="PROSITE" id="PS51192"/>
    </source>
</evidence>
<dbReference type="InterPro" id="IPR020937">
    <property type="entry name" value="SecA_CS"/>
</dbReference>
<keyword evidence="7" id="KW-0653">Protein transport</keyword>
<dbReference type="EMBL" id="CAKKNE010000004">
    <property type="protein sequence ID" value="CAH0374678.1"/>
    <property type="molecule type" value="Genomic_DNA"/>
</dbReference>
<dbReference type="Pfam" id="PF07516">
    <property type="entry name" value="SecA_SW"/>
    <property type="match status" value="1"/>
</dbReference>
<dbReference type="SMART" id="SM00958">
    <property type="entry name" value="SecA_PP_bind"/>
    <property type="match status" value="1"/>
</dbReference>
<evidence type="ECO:0000259" key="12">
    <source>
        <dbReference type="PROSITE" id="PS51193"/>
    </source>
</evidence>
<keyword evidence="8" id="KW-1278">Translocase</keyword>
<dbReference type="PROSITE" id="PS51193">
    <property type="entry name" value="HELICASE_ATP_BIND_2"/>
    <property type="match status" value="1"/>
</dbReference>
<reference evidence="14" key="1">
    <citation type="submission" date="2021-11" db="EMBL/GenBank/DDBJ databases">
        <authorList>
            <consortium name="Genoscope - CEA"/>
            <person name="William W."/>
        </authorList>
    </citation>
    <scope>NUCLEOTIDE SEQUENCE</scope>
</reference>
<dbReference type="GO" id="GO:0016787">
    <property type="term" value="F:hydrolase activity"/>
    <property type="evidence" value="ECO:0007669"/>
    <property type="project" value="UniProtKB-KW"/>
</dbReference>
<dbReference type="InterPro" id="IPR011116">
    <property type="entry name" value="SecA_Wing/Scaffold"/>
</dbReference>
<keyword evidence="15" id="KW-1185">Reference proteome</keyword>
<dbReference type="SUPFAM" id="SSF81767">
    <property type="entry name" value="Pre-protein crosslinking domain of SecA"/>
    <property type="match status" value="1"/>
</dbReference>
<dbReference type="Gene3D" id="1.10.3060.10">
    <property type="entry name" value="Helical scaffold and wing domains of SecA"/>
    <property type="match status" value="1"/>
</dbReference>
<dbReference type="PANTHER" id="PTHR30612">
    <property type="entry name" value="SECA INNER MEMBRANE COMPONENT OF SEC PROTEIN SECRETION SYSTEM"/>
    <property type="match status" value="1"/>
</dbReference>
<dbReference type="Pfam" id="PF01043">
    <property type="entry name" value="SecA_PP_bind"/>
    <property type="match status" value="1"/>
</dbReference>
<keyword evidence="5" id="KW-0378">Hydrolase</keyword>
<dbReference type="HAMAP" id="MF_01382">
    <property type="entry name" value="SecA"/>
    <property type="match status" value="1"/>
</dbReference>
<dbReference type="InterPro" id="IPR044722">
    <property type="entry name" value="SecA_SF2_C"/>
</dbReference>
<dbReference type="InterPro" id="IPR011130">
    <property type="entry name" value="SecA_preprotein_X-link_dom"/>
</dbReference>
<dbReference type="GO" id="GO:0006886">
    <property type="term" value="P:intracellular protein transport"/>
    <property type="evidence" value="ECO:0007669"/>
    <property type="project" value="InterPro"/>
</dbReference>
<dbReference type="InterPro" id="IPR014018">
    <property type="entry name" value="SecA_motor_DEAD"/>
</dbReference>
<dbReference type="GO" id="GO:0006605">
    <property type="term" value="P:protein targeting"/>
    <property type="evidence" value="ECO:0007669"/>
    <property type="project" value="InterPro"/>
</dbReference>
<dbReference type="Pfam" id="PF07517">
    <property type="entry name" value="SecA_DEAD"/>
    <property type="match status" value="1"/>
</dbReference>
<dbReference type="Proteomes" id="UP000789595">
    <property type="component" value="Unassembled WGS sequence"/>
</dbReference>
<comment type="subcellular location">
    <subcellularLocation>
        <location evidence="1">Membrane</location>
        <topology evidence="1">Peripheral membrane protein</topology>
    </subcellularLocation>
</comment>
<dbReference type="AlphaFoldDB" id="A0A8J2SLL5"/>
<keyword evidence="9" id="KW-0811">Translocation</keyword>
<dbReference type="SUPFAM" id="SSF81886">
    <property type="entry name" value="Helical scaffold and wing domains of SecA"/>
    <property type="match status" value="1"/>
</dbReference>
<evidence type="ECO:0000256" key="3">
    <source>
        <dbReference type="ARBA" id="ARBA00022448"/>
    </source>
</evidence>
<dbReference type="Gene3D" id="3.40.50.300">
    <property type="entry name" value="P-loop containing nucleotide triphosphate hydrolases"/>
    <property type="match status" value="2"/>
</dbReference>
<keyword evidence="3" id="KW-0813">Transport</keyword>